<feature type="compositionally biased region" description="Acidic residues" evidence="1">
    <location>
        <begin position="188"/>
        <end position="197"/>
    </location>
</feature>
<dbReference type="GO" id="GO:0006369">
    <property type="term" value="P:termination of RNA polymerase II transcription"/>
    <property type="evidence" value="ECO:0007669"/>
    <property type="project" value="InterPro"/>
</dbReference>
<feature type="compositionally biased region" description="Basic and acidic residues" evidence="1">
    <location>
        <begin position="167"/>
        <end position="179"/>
    </location>
</feature>
<dbReference type="AlphaFoldDB" id="A0A7S4BHE2"/>
<feature type="region of interest" description="Disordered" evidence="1">
    <location>
        <begin position="139"/>
        <end position="215"/>
    </location>
</feature>
<protein>
    <recommendedName>
        <fullName evidence="2">CID domain-containing protein</fullName>
    </recommendedName>
</protein>
<dbReference type="SMART" id="SM00582">
    <property type="entry name" value="RPR"/>
    <property type="match status" value="1"/>
</dbReference>
<organism evidence="3">
    <name type="scientific">Chrysotila carterae</name>
    <name type="common">Marine alga</name>
    <name type="synonym">Syracosphaera carterae</name>
    <dbReference type="NCBI Taxonomy" id="13221"/>
    <lineage>
        <taxon>Eukaryota</taxon>
        <taxon>Haptista</taxon>
        <taxon>Haptophyta</taxon>
        <taxon>Prymnesiophyceae</taxon>
        <taxon>Isochrysidales</taxon>
        <taxon>Isochrysidaceae</taxon>
        <taxon>Chrysotila</taxon>
    </lineage>
</organism>
<evidence type="ECO:0000256" key="1">
    <source>
        <dbReference type="SAM" id="MobiDB-lite"/>
    </source>
</evidence>
<gene>
    <name evidence="3" type="ORF">PCAR00345_LOCUS18599</name>
</gene>
<dbReference type="CDD" id="cd16982">
    <property type="entry name" value="CID_Pcf11"/>
    <property type="match status" value="1"/>
</dbReference>
<dbReference type="InterPro" id="IPR047415">
    <property type="entry name" value="Pcf11_CID"/>
</dbReference>
<dbReference type="EMBL" id="HBIZ01029231">
    <property type="protein sequence ID" value="CAE0765987.1"/>
    <property type="molecule type" value="Transcribed_RNA"/>
</dbReference>
<dbReference type="InterPro" id="IPR006569">
    <property type="entry name" value="CID_dom"/>
</dbReference>
<name>A0A7S4BHE2_CHRCT</name>
<feature type="domain" description="CID" evidence="2">
    <location>
        <begin position="7"/>
        <end position="135"/>
    </location>
</feature>
<feature type="compositionally biased region" description="Low complexity" evidence="1">
    <location>
        <begin position="156"/>
        <end position="165"/>
    </location>
</feature>
<evidence type="ECO:0000259" key="2">
    <source>
        <dbReference type="PROSITE" id="PS51391"/>
    </source>
</evidence>
<reference evidence="3" key="1">
    <citation type="submission" date="2021-01" db="EMBL/GenBank/DDBJ databases">
        <authorList>
            <person name="Corre E."/>
            <person name="Pelletier E."/>
            <person name="Niang G."/>
            <person name="Scheremetjew M."/>
            <person name="Finn R."/>
            <person name="Kale V."/>
            <person name="Holt S."/>
            <person name="Cochrane G."/>
            <person name="Meng A."/>
            <person name="Brown T."/>
            <person name="Cohen L."/>
        </authorList>
    </citation>
    <scope>NUCLEOTIDE SEQUENCE</scope>
    <source>
        <strain evidence="3">CCMP645</strain>
    </source>
</reference>
<evidence type="ECO:0000313" key="3">
    <source>
        <dbReference type="EMBL" id="CAE0765987.1"/>
    </source>
</evidence>
<dbReference type="GO" id="GO:0005737">
    <property type="term" value="C:cytoplasm"/>
    <property type="evidence" value="ECO:0007669"/>
    <property type="project" value="TreeGrafter"/>
</dbReference>
<accession>A0A7S4BHE2</accession>
<dbReference type="PROSITE" id="PS51391">
    <property type="entry name" value="CID"/>
    <property type="match status" value="1"/>
</dbReference>
<dbReference type="Gene3D" id="1.25.40.90">
    <property type="match status" value="1"/>
</dbReference>
<dbReference type="PANTHER" id="PTHR15921">
    <property type="entry name" value="PRE-MRNA CLEAVAGE COMPLEX II"/>
    <property type="match status" value="1"/>
</dbReference>
<sequence length="295" mass="31781">MSGLSGVEKDAIAAYAAELEALTFNSKPIISSLTMIAEELLPYARSVVAVIEKKINKASPDKKLPLIYLLDSICKNLAGAYSEEVARKLPSIMASAYIACTPKVRNALDFLVTTWNGVFPPSVVREVVREMKLAAKEAAQSSAVADRQSRTQPKSAHATAKAAQATREVKAAREVKTVPEVKAPGYESPEESWELEVPETRKRGREEEAPPAQENAATRALVVELQGLMLQVQLRVQSQAAPDAHFIAAVARGVALCQALLAQTVPGSAEHTLMSSNLRDFLYVQVAPLQPSPPA</sequence>
<dbReference type="Pfam" id="PF04818">
    <property type="entry name" value="CID"/>
    <property type="match status" value="1"/>
</dbReference>
<dbReference type="InterPro" id="IPR008942">
    <property type="entry name" value="ENTH_VHS"/>
</dbReference>
<dbReference type="GO" id="GO:0000993">
    <property type="term" value="F:RNA polymerase II complex binding"/>
    <property type="evidence" value="ECO:0007669"/>
    <property type="project" value="InterPro"/>
</dbReference>
<feature type="compositionally biased region" description="Basic and acidic residues" evidence="1">
    <location>
        <begin position="198"/>
        <end position="208"/>
    </location>
</feature>
<dbReference type="InterPro" id="IPR045154">
    <property type="entry name" value="PCF11-like"/>
</dbReference>
<dbReference type="PANTHER" id="PTHR15921:SF3">
    <property type="entry name" value="PRE-MRNA CLEAVAGE COMPLEX 2 PROTEIN PCF11"/>
    <property type="match status" value="1"/>
</dbReference>
<dbReference type="SUPFAM" id="SSF48464">
    <property type="entry name" value="ENTH/VHS domain"/>
    <property type="match status" value="1"/>
</dbReference>
<proteinExistence type="predicted"/>
<dbReference type="GO" id="GO:0003729">
    <property type="term" value="F:mRNA binding"/>
    <property type="evidence" value="ECO:0007669"/>
    <property type="project" value="InterPro"/>
</dbReference>
<dbReference type="GO" id="GO:0031124">
    <property type="term" value="P:mRNA 3'-end processing"/>
    <property type="evidence" value="ECO:0007669"/>
    <property type="project" value="InterPro"/>
</dbReference>
<dbReference type="GO" id="GO:0005849">
    <property type="term" value="C:mRNA cleavage factor complex"/>
    <property type="evidence" value="ECO:0007669"/>
    <property type="project" value="TreeGrafter"/>
</dbReference>